<evidence type="ECO:0000256" key="1">
    <source>
        <dbReference type="ARBA" id="ARBA00004167"/>
    </source>
</evidence>
<dbReference type="Proteomes" id="UP000736672">
    <property type="component" value="Unassembled WGS sequence"/>
</dbReference>
<sequence length="181" mass="19566">VKPMSIIACQSYCYQQGWTVWGIQNGDSCFCDNRLRMDSQIIDDSKCNMHCNGNTTNVCGGKDAIEVFADKEMLRVEYESLGCYVHDGNTPVIRGTTGGDTIESPDEMSVDACASLCTVDKGADFFALWEGNLCTCGMTMAPGAKKVSDDRCNVPCTGELGDDCGGRGVAGVYTNKKKYVK</sequence>
<feature type="domain" description="WSC" evidence="7">
    <location>
        <begin position="1"/>
        <end position="71"/>
    </location>
</feature>
<gene>
    <name evidence="8" type="ORF">B0J15DRAFT_382297</name>
</gene>
<dbReference type="InterPro" id="IPR051836">
    <property type="entry name" value="Kremen_rcpt"/>
</dbReference>
<keyword evidence="9" id="KW-1185">Reference proteome</keyword>
<dbReference type="PANTHER" id="PTHR24269:SF16">
    <property type="entry name" value="PROTEIN SLG1"/>
    <property type="match status" value="1"/>
</dbReference>
<keyword evidence="3" id="KW-0732">Signal</keyword>
<feature type="domain" description="WSC" evidence="7">
    <location>
        <begin position="77"/>
        <end position="176"/>
    </location>
</feature>
<keyword evidence="2" id="KW-0812">Transmembrane</keyword>
<evidence type="ECO:0000256" key="6">
    <source>
        <dbReference type="ARBA" id="ARBA00023180"/>
    </source>
</evidence>
<evidence type="ECO:0000313" key="8">
    <source>
        <dbReference type="EMBL" id="KAH7274682.1"/>
    </source>
</evidence>
<protein>
    <recommendedName>
        <fullName evidence="7">WSC domain-containing protein</fullName>
    </recommendedName>
</protein>
<evidence type="ECO:0000256" key="4">
    <source>
        <dbReference type="ARBA" id="ARBA00022989"/>
    </source>
</evidence>
<evidence type="ECO:0000256" key="5">
    <source>
        <dbReference type="ARBA" id="ARBA00023136"/>
    </source>
</evidence>
<dbReference type="PROSITE" id="PS51212">
    <property type="entry name" value="WSC"/>
    <property type="match status" value="2"/>
</dbReference>
<evidence type="ECO:0000259" key="7">
    <source>
        <dbReference type="PROSITE" id="PS51212"/>
    </source>
</evidence>
<comment type="caution">
    <text evidence="8">The sequence shown here is derived from an EMBL/GenBank/DDBJ whole genome shotgun (WGS) entry which is preliminary data.</text>
</comment>
<dbReference type="OrthoDB" id="1046782at2759"/>
<name>A0A9P9L5N5_FUSSL</name>
<comment type="subcellular location">
    <subcellularLocation>
        <location evidence="1">Membrane</location>
        <topology evidence="1">Single-pass membrane protein</topology>
    </subcellularLocation>
</comment>
<evidence type="ECO:0000313" key="9">
    <source>
        <dbReference type="Proteomes" id="UP000736672"/>
    </source>
</evidence>
<dbReference type="SMART" id="SM00321">
    <property type="entry name" value="WSC"/>
    <property type="match status" value="2"/>
</dbReference>
<dbReference type="PANTHER" id="PTHR24269">
    <property type="entry name" value="KREMEN PROTEIN"/>
    <property type="match status" value="1"/>
</dbReference>
<accession>A0A9P9L5N5</accession>
<evidence type="ECO:0000256" key="3">
    <source>
        <dbReference type="ARBA" id="ARBA00022729"/>
    </source>
</evidence>
<proteinExistence type="predicted"/>
<organism evidence="8 9">
    <name type="scientific">Fusarium solani</name>
    <name type="common">Filamentous fungus</name>
    <dbReference type="NCBI Taxonomy" id="169388"/>
    <lineage>
        <taxon>Eukaryota</taxon>
        <taxon>Fungi</taxon>
        <taxon>Dikarya</taxon>
        <taxon>Ascomycota</taxon>
        <taxon>Pezizomycotina</taxon>
        <taxon>Sordariomycetes</taxon>
        <taxon>Hypocreomycetidae</taxon>
        <taxon>Hypocreales</taxon>
        <taxon>Nectriaceae</taxon>
        <taxon>Fusarium</taxon>
        <taxon>Fusarium solani species complex</taxon>
    </lineage>
</organism>
<keyword evidence="5" id="KW-0472">Membrane</keyword>
<dbReference type="InterPro" id="IPR002889">
    <property type="entry name" value="WSC_carb-bd"/>
</dbReference>
<dbReference type="EMBL" id="JAGTJS010000001">
    <property type="protein sequence ID" value="KAH7274682.1"/>
    <property type="molecule type" value="Genomic_DNA"/>
</dbReference>
<dbReference type="AlphaFoldDB" id="A0A9P9L5N5"/>
<keyword evidence="4" id="KW-1133">Transmembrane helix</keyword>
<evidence type="ECO:0000256" key="2">
    <source>
        <dbReference type="ARBA" id="ARBA00022692"/>
    </source>
</evidence>
<reference evidence="8" key="1">
    <citation type="journal article" date="2021" name="Nat. Commun.">
        <title>Genetic determinants of endophytism in the Arabidopsis root mycobiome.</title>
        <authorList>
            <person name="Mesny F."/>
            <person name="Miyauchi S."/>
            <person name="Thiergart T."/>
            <person name="Pickel B."/>
            <person name="Atanasova L."/>
            <person name="Karlsson M."/>
            <person name="Huettel B."/>
            <person name="Barry K.W."/>
            <person name="Haridas S."/>
            <person name="Chen C."/>
            <person name="Bauer D."/>
            <person name="Andreopoulos W."/>
            <person name="Pangilinan J."/>
            <person name="LaButti K."/>
            <person name="Riley R."/>
            <person name="Lipzen A."/>
            <person name="Clum A."/>
            <person name="Drula E."/>
            <person name="Henrissat B."/>
            <person name="Kohler A."/>
            <person name="Grigoriev I.V."/>
            <person name="Martin F.M."/>
            <person name="Hacquard S."/>
        </authorList>
    </citation>
    <scope>NUCLEOTIDE SEQUENCE</scope>
    <source>
        <strain evidence="8">FSSC 5 MPI-SDFR-AT-0091</strain>
    </source>
</reference>
<dbReference type="Pfam" id="PF01822">
    <property type="entry name" value="WSC"/>
    <property type="match status" value="2"/>
</dbReference>
<keyword evidence="6" id="KW-0325">Glycoprotein</keyword>
<dbReference type="GO" id="GO:0005886">
    <property type="term" value="C:plasma membrane"/>
    <property type="evidence" value="ECO:0007669"/>
    <property type="project" value="TreeGrafter"/>
</dbReference>
<feature type="non-terminal residue" evidence="8">
    <location>
        <position position="1"/>
    </location>
</feature>